<evidence type="ECO:0000259" key="1">
    <source>
        <dbReference type="Pfam" id="PF04149"/>
    </source>
</evidence>
<reference evidence="2" key="1">
    <citation type="submission" date="2021-03" db="EMBL/GenBank/DDBJ databases">
        <authorList>
            <person name="Kanchanasin P."/>
            <person name="Saeng-In P."/>
            <person name="Phongsopitanun W."/>
            <person name="Yuki M."/>
            <person name="Kudo T."/>
            <person name="Ohkuma M."/>
            <person name="Tanasupawat S."/>
        </authorList>
    </citation>
    <scope>NUCLEOTIDE SEQUENCE</scope>
    <source>
        <strain evidence="2">GKU 128</strain>
    </source>
</reference>
<organism evidence="2 3">
    <name type="scientific">Actinomadura barringtoniae</name>
    <dbReference type="NCBI Taxonomy" id="1427535"/>
    <lineage>
        <taxon>Bacteria</taxon>
        <taxon>Bacillati</taxon>
        <taxon>Actinomycetota</taxon>
        <taxon>Actinomycetes</taxon>
        <taxon>Streptosporangiales</taxon>
        <taxon>Thermomonosporaceae</taxon>
        <taxon>Actinomadura</taxon>
    </lineage>
</organism>
<comment type="caution">
    <text evidence="2">The sequence shown here is derived from an EMBL/GenBank/DDBJ whole genome shotgun (WGS) entry which is preliminary data.</text>
</comment>
<proteinExistence type="predicted"/>
<dbReference type="InterPro" id="IPR007278">
    <property type="entry name" value="DUF397"/>
</dbReference>
<evidence type="ECO:0000313" key="2">
    <source>
        <dbReference type="EMBL" id="MBO2455601.1"/>
    </source>
</evidence>
<gene>
    <name evidence="2" type="ORF">J4573_51600</name>
</gene>
<dbReference type="Proteomes" id="UP000669179">
    <property type="component" value="Unassembled WGS sequence"/>
</dbReference>
<keyword evidence="3" id="KW-1185">Reference proteome</keyword>
<evidence type="ECO:0000313" key="3">
    <source>
        <dbReference type="Proteomes" id="UP000669179"/>
    </source>
</evidence>
<feature type="domain" description="DUF397" evidence="1">
    <location>
        <begin position="9"/>
        <end position="64"/>
    </location>
</feature>
<sequence length="73" mass="7772">MSTLDLSGAVWRISSYSGNDVGSCVEVAGVPSGHLIATRDSTDRSGPVLTFGRHEWATLLNAVKKGDLDLVQR</sequence>
<dbReference type="Pfam" id="PF04149">
    <property type="entry name" value="DUF397"/>
    <property type="match status" value="1"/>
</dbReference>
<dbReference type="EMBL" id="JAGEOJ010000039">
    <property type="protein sequence ID" value="MBO2455601.1"/>
    <property type="molecule type" value="Genomic_DNA"/>
</dbReference>
<name>A0A939T722_9ACTN</name>
<accession>A0A939T722</accession>
<dbReference type="RefSeq" id="WP_208263827.1">
    <property type="nucleotide sequence ID" value="NZ_JAGEOJ010000039.1"/>
</dbReference>
<dbReference type="AlphaFoldDB" id="A0A939T722"/>
<protein>
    <submittedName>
        <fullName evidence="2">DUF397 domain-containing protein</fullName>
    </submittedName>
</protein>